<dbReference type="OrthoDB" id="5455795at2"/>
<dbReference type="InterPro" id="IPR001638">
    <property type="entry name" value="Solute-binding_3/MltF_N"/>
</dbReference>
<feature type="chain" id="PRO_5012160979" evidence="2">
    <location>
        <begin position="22"/>
        <end position="247"/>
    </location>
</feature>
<dbReference type="AlphaFoldDB" id="A0A1M6MQ30"/>
<evidence type="ECO:0000256" key="1">
    <source>
        <dbReference type="ARBA" id="ARBA00022729"/>
    </source>
</evidence>
<evidence type="ECO:0000313" key="5">
    <source>
        <dbReference type="Proteomes" id="UP000184171"/>
    </source>
</evidence>
<name>A0A1M6MQ30_MALRU</name>
<feature type="signal peptide" evidence="2">
    <location>
        <begin position="1"/>
        <end position="21"/>
    </location>
</feature>
<protein>
    <submittedName>
        <fullName evidence="4">Polar amino acid transport system substrate-binding protein</fullName>
    </submittedName>
</protein>
<dbReference type="PANTHER" id="PTHR35936">
    <property type="entry name" value="MEMBRANE-BOUND LYTIC MUREIN TRANSGLYCOSYLASE F"/>
    <property type="match status" value="1"/>
</dbReference>
<organism evidence="4 5">
    <name type="scientific">Malonomonas rubra DSM 5091</name>
    <dbReference type="NCBI Taxonomy" id="1122189"/>
    <lineage>
        <taxon>Bacteria</taxon>
        <taxon>Pseudomonadati</taxon>
        <taxon>Thermodesulfobacteriota</taxon>
        <taxon>Desulfuromonadia</taxon>
        <taxon>Desulfuromonadales</taxon>
        <taxon>Geopsychrobacteraceae</taxon>
        <taxon>Malonomonas</taxon>
    </lineage>
</organism>
<dbReference type="SUPFAM" id="SSF53850">
    <property type="entry name" value="Periplasmic binding protein-like II"/>
    <property type="match status" value="1"/>
</dbReference>
<keyword evidence="1 2" id="KW-0732">Signal</keyword>
<dbReference type="Gene3D" id="3.40.190.10">
    <property type="entry name" value="Periplasmic binding protein-like II"/>
    <property type="match status" value="2"/>
</dbReference>
<dbReference type="STRING" id="1122189.SAMN02745165_03354"/>
<accession>A0A1M6MQ30</accession>
<sequence length="247" mass="28146">MLRKQLLLILLLLWIALPATAAEPMKIVYFDSYPPRSWLENGQMKGILVDIITEALHNRLGIPLQHEGYPWARAQAMVESGHADAFITVPTAKRKAYTVVSQEPVISFNLFISTQKNNPHLEELKQVTDIDGLKPYKLVDYHGNGFAAKRLKEFNVEWMPEVTSVYPFLNAGKADVLLVSERGIYDLNRFGYSNKLIVLPQPVYSLEFHLCIGKHSSFTDLLPQADKALREMQSEGLIKQISARYYR</sequence>
<proteinExistence type="predicted"/>
<dbReference type="PANTHER" id="PTHR35936:SF25">
    <property type="entry name" value="ABC TRANSPORTER SUBSTRATE-BINDING PROTEIN"/>
    <property type="match status" value="1"/>
</dbReference>
<evidence type="ECO:0000313" key="4">
    <source>
        <dbReference type="EMBL" id="SHJ85470.1"/>
    </source>
</evidence>
<dbReference type="RefSeq" id="WP_072909884.1">
    <property type="nucleotide sequence ID" value="NZ_FQZT01000020.1"/>
</dbReference>
<keyword evidence="5" id="KW-1185">Reference proteome</keyword>
<reference evidence="4 5" key="1">
    <citation type="submission" date="2016-11" db="EMBL/GenBank/DDBJ databases">
        <authorList>
            <person name="Jaros S."/>
            <person name="Januszkiewicz K."/>
            <person name="Wedrychowicz H."/>
        </authorList>
    </citation>
    <scope>NUCLEOTIDE SEQUENCE [LARGE SCALE GENOMIC DNA]</scope>
    <source>
        <strain evidence="4 5">DSM 5091</strain>
    </source>
</reference>
<gene>
    <name evidence="4" type="ORF">SAMN02745165_03354</name>
</gene>
<dbReference type="Proteomes" id="UP000184171">
    <property type="component" value="Unassembled WGS sequence"/>
</dbReference>
<feature type="domain" description="Solute-binding protein family 3/N-terminal" evidence="3">
    <location>
        <begin position="27"/>
        <end position="246"/>
    </location>
</feature>
<evidence type="ECO:0000256" key="2">
    <source>
        <dbReference type="SAM" id="SignalP"/>
    </source>
</evidence>
<evidence type="ECO:0000259" key="3">
    <source>
        <dbReference type="Pfam" id="PF00497"/>
    </source>
</evidence>
<dbReference type="Pfam" id="PF00497">
    <property type="entry name" value="SBP_bac_3"/>
    <property type="match status" value="1"/>
</dbReference>
<dbReference type="EMBL" id="FQZT01000020">
    <property type="protein sequence ID" value="SHJ85470.1"/>
    <property type="molecule type" value="Genomic_DNA"/>
</dbReference>